<proteinExistence type="inferred from homology"/>
<dbReference type="GO" id="GO:0017136">
    <property type="term" value="F:histone deacetylase activity, NAD-dependent"/>
    <property type="evidence" value="ECO:0007669"/>
    <property type="project" value="TreeGrafter"/>
</dbReference>
<keyword evidence="4" id="KW-0862">Zinc</keyword>
<dbReference type="PANTHER" id="PTHR11085">
    <property type="entry name" value="NAD-DEPENDENT PROTEIN DEACYLASE SIRTUIN-5, MITOCHONDRIAL-RELATED"/>
    <property type="match status" value="1"/>
</dbReference>
<protein>
    <submittedName>
        <fullName evidence="7">NAD-dependent deacetylase hst3</fullName>
        <ecNumber evidence="7">4.4.1.36</ecNumber>
    </submittedName>
</protein>
<reference evidence="7" key="1">
    <citation type="submission" date="2022-07" db="EMBL/GenBank/DDBJ databases">
        <title>Phylogenomic reconstructions and comparative analyses of Kickxellomycotina fungi.</title>
        <authorList>
            <person name="Reynolds N.K."/>
            <person name="Stajich J.E."/>
            <person name="Barry K."/>
            <person name="Grigoriev I.V."/>
            <person name="Crous P."/>
            <person name="Smith M.E."/>
        </authorList>
    </citation>
    <scope>NUCLEOTIDE SEQUENCE</scope>
    <source>
        <strain evidence="7">IMI 214461</strain>
    </source>
</reference>
<dbReference type="GO" id="GO:0005634">
    <property type="term" value="C:nucleus"/>
    <property type="evidence" value="ECO:0007669"/>
    <property type="project" value="TreeGrafter"/>
</dbReference>
<dbReference type="OrthoDB" id="2919105at2759"/>
<feature type="binding site" evidence="4">
    <location>
        <position position="270"/>
    </location>
    <ligand>
        <name>Zn(2+)</name>
        <dbReference type="ChEBI" id="CHEBI:29105"/>
    </ligand>
</feature>
<dbReference type="GO" id="GO:0016829">
    <property type="term" value="F:lyase activity"/>
    <property type="evidence" value="ECO:0007669"/>
    <property type="project" value="UniProtKB-KW"/>
</dbReference>
<dbReference type="InterPro" id="IPR026591">
    <property type="entry name" value="Sirtuin_cat_small_dom_sf"/>
</dbReference>
<feature type="domain" description="Deacetylase sirtuin-type" evidence="6">
    <location>
        <begin position="22"/>
        <end position="397"/>
    </location>
</feature>
<dbReference type="InterPro" id="IPR029035">
    <property type="entry name" value="DHS-like_NAD/FAD-binding_dom"/>
</dbReference>
<feature type="binding site" evidence="4">
    <location>
        <position position="273"/>
    </location>
    <ligand>
        <name>Zn(2+)</name>
        <dbReference type="ChEBI" id="CHEBI:29105"/>
    </ligand>
</feature>
<dbReference type="Pfam" id="PF02146">
    <property type="entry name" value="SIR2"/>
    <property type="match status" value="2"/>
</dbReference>
<evidence type="ECO:0000313" key="7">
    <source>
        <dbReference type="EMBL" id="KAJ2000393.1"/>
    </source>
</evidence>
<dbReference type="Proteomes" id="UP001150907">
    <property type="component" value="Unassembled WGS sequence"/>
</dbReference>
<dbReference type="Gene3D" id="3.40.50.1220">
    <property type="entry name" value="TPP-binding domain"/>
    <property type="match status" value="2"/>
</dbReference>
<accession>A0A9W8BA99</accession>
<dbReference type="Gene3D" id="3.30.1600.10">
    <property type="entry name" value="SIR2/SIRT2 'Small Domain"/>
    <property type="match status" value="2"/>
</dbReference>
<dbReference type="SUPFAM" id="SSF52467">
    <property type="entry name" value="DHS-like NAD/FAD-binding domain"/>
    <property type="match status" value="1"/>
</dbReference>
<feature type="binding site" evidence="4">
    <location>
        <position position="245"/>
    </location>
    <ligand>
        <name>Zn(2+)</name>
        <dbReference type="ChEBI" id="CHEBI:29105"/>
    </ligand>
</feature>
<evidence type="ECO:0000313" key="8">
    <source>
        <dbReference type="Proteomes" id="UP001150907"/>
    </source>
</evidence>
<evidence type="ECO:0000256" key="3">
    <source>
        <dbReference type="ARBA" id="ARBA00023027"/>
    </source>
</evidence>
<dbReference type="InterPro" id="IPR026590">
    <property type="entry name" value="Ssirtuin_cat_dom"/>
</dbReference>
<comment type="caution">
    <text evidence="7">The sequence shown here is derived from an EMBL/GenBank/DDBJ whole genome shotgun (WGS) entry which is preliminary data.</text>
</comment>
<sequence>MQRLFLSHLDRARAAAIGDEDEAKARVVLAEVRRAVQAAQRCIVITGAGISVSSGIPDFRSPDGLFQQLKQKYPNAVSTGKDLFDATLFSDPAMIGLFYSFMGELRNLVSRATCTPTHSFIKELDEAGKLLRCYTQNIDSLEKRIGLETSFQSFAADTKSQAPAEGCSPVAGDDTPCSSPPSLISDSSSSLDTEDCSAPLPSQPTEAERKALAAQRRIHRRRQTTLDKTFTRAVQLHGDLDNVICTICHTKYPFTEQMADEFCEGAPPPCPRCKEIEMIRDLVGKRSVASGVLRPDIVLYNECHPQSELIGSLSEYDLKRRPDLLIVIGTSLKIPGIKRMVKEMAHSVHSCALRSKRAGAGKVIFINRDEPPSGWDSVFDYYVSGDSDHAIELLPITSSSASLATEAAAAPSLAQCPAIDNIKATAKASNLSCQISVPASRLLPAALAARRPATSSASAVAKRKAAASLSTLLPATGCALGVPRKKPVGSSAVAKSRTTRKLTSMLKVVKNSSLSVAPTTKRQRKNLSPTVEIFKPSAAPHI</sequence>
<dbReference type="InterPro" id="IPR050134">
    <property type="entry name" value="NAD-dep_sirtuin_deacylases"/>
</dbReference>
<keyword evidence="8" id="KW-1185">Reference proteome</keyword>
<evidence type="ECO:0000256" key="5">
    <source>
        <dbReference type="SAM" id="MobiDB-lite"/>
    </source>
</evidence>
<evidence type="ECO:0000256" key="2">
    <source>
        <dbReference type="ARBA" id="ARBA00022679"/>
    </source>
</evidence>
<gene>
    <name evidence="7" type="primary">HST3_2</name>
    <name evidence="7" type="ORF">H4R26_004638</name>
</gene>
<evidence type="ECO:0000256" key="1">
    <source>
        <dbReference type="ARBA" id="ARBA00006924"/>
    </source>
</evidence>
<evidence type="ECO:0000259" key="6">
    <source>
        <dbReference type="PROSITE" id="PS50305"/>
    </source>
</evidence>
<dbReference type="EMBL" id="JANBQF010000539">
    <property type="protein sequence ID" value="KAJ2000393.1"/>
    <property type="molecule type" value="Genomic_DNA"/>
</dbReference>
<name>A0A9W8BA99_9FUNG</name>
<feature type="active site" description="Proton acceptor" evidence="4">
    <location>
        <position position="237"/>
    </location>
</feature>
<feature type="binding site" evidence="4">
    <location>
        <position position="248"/>
    </location>
    <ligand>
        <name>Zn(2+)</name>
        <dbReference type="ChEBI" id="CHEBI:29105"/>
    </ligand>
</feature>
<keyword evidence="7" id="KW-0456">Lyase</keyword>
<dbReference type="EC" id="4.4.1.36" evidence="7"/>
<keyword evidence="2" id="KW-0808">Transferase</keyword>
<dbReference type="PROSITE" id="PS50305">
    <property type="entry name" value="SIRTUIN"/>
    <property type="match status" value="1"/>
</dbReference>
<dbReference type="GO" id="GO:0070403">
    <property type="term" value="F:NAD+ binding"/>
    <property type="evidence" value="ECO:0007669"/>
    <property type="project" value="InterPro"/>
</dbReference>
<dbReference type="InterPro" id="IPR003000">
    <property type="entry name" value="Sirtuin"/>
</dbReference>
<dbReference type="PANTHER" id="PTHR11085:SF8">
    <property type="entry name" value="NAD-DEPENDENT HISTONE DEACETYLASE HST3"/>
    <property type="match status" value="1"/>
</dbReference>
<keyword evidence="3" id="KW-0520">NAD</keyword>
<feature type="compositionally biased region" description="Low complexity" evidence="5">
    <location>
        <begin position="180"/>
        <end position="191"/>
    </location>
</feature>
<organism evidence="7 8">
    <name type="scientific">Coemansia thaxteri</name>
    <dbReference type="NCBI Taxonomy" id="2663907"/>
    <lineage>
        <taxon>Eukaryota</taxon>
        <taxon>Fungi</taxon>
        <taxon>Fungi incertae sedis</taxon>
        <taxon>Zoopagomycota</taxon>
        <taxon>Kickxellomycotina</taxon>
        <taxon>Kickxellomycetes</taxon>
        <taxon>Kickxellales</taxon>
        <taxon>Kickxellaceae</taxon>
        <taxon>Coemansia</taxon>
    </lineage>
</organism>
<dbReference type="AlphaFoldDB" id="A0A9W8BA99"/>
<keyword evidence="4" id="KW-0479">Metal-binding</keyword>
<comment type="similarity">
    <text evidence="1">Belongs to the sirtuin family. Class I subfamily.</text>
</comment>
<dbReference type="GO" id="GO:0046872">
    <property type="term" value="F:metal ion binding"/>
    <property type="evidence" value="ECO:0007669"/>
    <property type="project" value="UniProtKB-KW"/>
</dbReference>
<evidence type="ECO:0000256" key="4">
    <source>
        <dbReference type="PROSITE-ProRule" id="PRU00236"/>
    </source>
</evidence>
<feature type="region of interest" description="Disordered" evidence="5">
    <location>
        <begin position="162"/>
        <end position="208"/>
    </location>
</feature>